<gene>
    <name evidence="5" type="ORF">M430DRAFT_63959</name>
</gene>
<evidence type="ECO:0000313" key="6">
    <source>
        <dbReference type="Proteomes" id="UP000241818"/>
    </source>
</evidence>
<dbReference type="RefSeq" id="XP_024723996.1">
    <property type="nucleotide sequence ID" value="XM_024869084.1"/>
</dbReference>
<evidence type="ECO:0000256" key="3">
    <source>
        <dbReference type="ARBA" id="ARBA00033309"/>
    </source>
</evidence>
<proteinExistence type="predicted"/>
<keyword evidence="6" id="KW-1185">Reference proteome</keyword>
<organism evidence="5 6">
    <name type="scientific">Amorphotheca resinae ATCC 22711</name>
    <dbReference type="NCBI Taxonomy" id="857342"/>
    <lineage>
        <taxon>Eukaryota</taxon>
        <taxon>Fungi</taxon>
        <taxon>Dikarya</taxon>
        <taxon>Ascomycota</taxon>
        <taxon>Pezizomycotina</taxon>
        <taxon>Leotiomycetes</taxon>
        <taxon>Helotiales</taxon>
        <taxon>Amorphothecaceae</taxon>
        <taxon>Amorphotheca</taxon>
    </lineage>
</organism>
<feature type="region of interest" description="Disordered" evidence="4">
    <location>
        <begin position="395"/>
        <end position="415"/>
    </location>
</feature>
<dbReference type="STRING" id="857342.A0A2T3BAN8"/>
<dbReference type="Proteomes" id="UP000241818">
    <property type="component" value="Unassembled WGS sequence"/>
</dbReference>
<dbReference type="GO" id="GO:0005739">
    <property type="term" value="C:mitochondrion"/>
    <property type="evidence" value="ECO:0007669"/>
    <property type="project" value="TreeGrafter"/>
</dbReference>
<protein>
    <recommendedName>
        <fullName evidence="2">tRNA (adenine(58)-N(1))-methyltransferase catalytic subunit TRM61</fullName>
        <ecNumber evidence="1">2.1.1.220</ecNumber>
    </recommendedName>
    <alternativeName>
        <fullName evidence="3">tRNA(m1A58)-methyltransferase subunit TRM61</fullName>
    </alternativeName>
</protein>
<evidence type="ECO:0000313" key="5">
    <source>
        <dbReference type="EMBL" id="PSS25397.1"/>
    </source>
</evidence>
<reference evidence="5 6" key="1">
    <citation type="journal article" date="2018" name="New Phytol.">
        <title>Comparative genomics and transcriptomics depict ericoid mycorrhizal fungi as versatile saprotrophs and plant mutualists.</title>
        <authorList>
            <person name="Martino E."/>
            <person name="Morin E."/>
            <person name="Grelet G.A."/>
            <person name="Kuo A."/>
            <person name="Kohler A."/>
            <person name="Daghino S."/>
            <person name="Barry K.W."/>
            <person name="Cichocki N."/>
            <person name="Clum A."/>
            <person name="Dockter R.B."/>
            <person name="Hainaut M."/>
            <person name="Kuo R.C."/>
            <person name="LaButti K."/>
            <person name="Lindahl B.D."/>
            <person name="Lindquist E.A."/>
            <person name="Lipzen A."/>
            <person name="Khouja H.R."/>
            <person name="Magnuson J."/>
            <person name="Murat C."/>
            <person name="Ohm R.A."/>
            <person name="Singer S.W."/>
            <person name="Spatafora J.W."/>
            <person name="Wang M."/>
            <person name="Veneault-Fourrey C."/>
            <person name="Henrissat B."/>
            <person name="Grigoriev I.V."/>
            <person name="Martin F.M."/>
            <person name="Perotto S."/>
        </authorList>
    </citation>
    <scope>NUCLEOTIDE SEQUENCE [LARGE SCALE GENOMIC DNA]</scope>
    <source>
        <strain evidence="5 6">ATCC 22711</strain>
    </source>
</reference>
<evidence type="ECO:0000256" key="1">
    <source>
        <dbReference type="ARBA" id="ARBA00012796"/>
    </source>
</evidence>
<dbReference type="GO" id="GO:0160107">
    <property type="term" value="F:tRNA (adenine(58)-N1)-methyltransferase activity"/>
    <property type="evidence" value="ECO:0007669"/>
    <property type="project" value="UniProtKB-EC"/>
</dbReference>
<dbReference type="PROSITE" id="PS51620">
    <property type="entry name" value="SAM_TRM61"/>
    <property type="match status" value="1"/>
</dbReference>
<dbReference type="EMBL" id="KZ679007">
    <property type="protein sequence ID" value="PSS25397.1"/>
    <property type="molecule type" value="Genomic_DNA"/>
</dbReference>
<dbReference type="AlphaFoldDB" id="A0A2T3BAN8"/>
<sequence length="447" mass="49352">MINLQRISSRARLELSNGSVPFCSGCFRRLYSKSIVRENDVVLVKKKSDSRAGPILSKPLVPGGKIADLEPRSRDSIDANDIIGKGIRDLVKSKKGTDYRIYEPTLAEYTNLSSRLVTPIYPQDANLIVSLLDLHPTTPGSKNDIKGERFEIFEAGTGHGALTLHLSRAIHGANTPAPELPPAPSPTDRSKKVSYSLWESLAGLVVKNKVDDPYETWRANRRAVIHTLDISPEHSAHAQNVVRNFRHGMYFPHIDFHVGKLEDYLSSRLESNGDEPFLAHAILDLPDTHHYLEIVGKALNPNGCLITWNPSITQTIRCVEVVREKRLPFLLEKVLEVGTSVGVGGKEWDVRSVKPRARVKAEALAKQKAADSQGKESQEIAEGGLGAYPEAEQHDMDSTGAVNTAESKAELTAASDDSGWEMVCRPKVGLRIEGGGFIGLWRRMEQY</sequence>
<dbReference type="EC" id="2.1.1.220" evidence="1"/>
<dbReference type="InterPro" id="IPR029063">
    <property type="entry name" value="SAM-dependent_MTases_sf"/>
</dbReference>
<dbReference type="InterPro" id="IPR014816">
    <property type="entry name" value="tRNA_MeTrfase_Gcd14"/>
</dbReference>
<dbReference type="SUPFAM" id="SSF53335">
    <property type="entry name" value="S-adenosyl-L-methionine-dependent methyltransferases"/>
    <property type="match status" value="1"/>
</dbReference>
<evidence type="ECO:0000256" key="2">
    <source>
        <dbReference type="ARBA" id="ARBA00015963"/>
    </source>
</evidence>
<dbReference type="GO" id="GO:0030488">
    <property type="term" value="P:tRNA methylation"/>
    <property type="evidence" value="ECO:0007669"/>
    <property type="project" value="InterPro"/>
</dbReference>
<dbReference type="PANTHER" id="PTHR12133:SF1">
    <property type="entry name" value="TRNA (ADENINE(58)-N(1))-METHYLTRANSFERASE, MITOCHONDRIAL"/>
    <property type="match status" value="1"/>
</dbReference>
<dbReference type="InParanoid" id="A0A2T3BAN8"/>
<accession>A0A2T3BAN8</accession>
<dbReference type="Gene3D" id="3.40.50.150">
    <property type="entry name" value="Vaccinia Virus protein VP39"/>
    <property type="match status" value="1"/>
</dbReference>
<dbReference type="GeneID" id="36577165"/>
<name>A0A2T3BAN8_AMORE</name>
<dbReference type="PANTHER" id="PTHR12133">
    <property type="entry name" value="TRNA (ADENINE(58)-N(1))-METHYLTRANSFERASE"/>
    <property type="match status" value="1"/>
</dbReference>
<dbReference type="OrthoDB" id="5585464at2759"/>
<dbReference type="GO" id="GO:0031515">
    <property type="term" value="C:tRNA (m1A) methyltransferase complex"/>
    <property type="evidence" value="ECO:0007669"/>
    <property type="project" value="InterPro"/>
</dbReference>
<evidence type="ECO:0000256" key="4">
    <source>
        <dbReference type="SAM" id="MobiDB-lite"/>
    </source>
</evidence>